<organism evidence="3 4">
    <name type="scientific">Camelina sativa</name>
    <name type="common">False flax</name>
    <name type="synonym">Myagrum sativum</name>
    <dbReference type="NCBI Taxonomy" id="90675"/>
    <lineage>
        <taxon>Eukaryota</taxon>
        <taxon>Viridiplantae</taxon>
        <taxon>Streptophyta</taxon>
        <taxon>Embryophyta</taxon>
        <taxon>Tracheophyta</taxon>
        <taxon>Spermatophyta</taxon>
        <taxon>Magnoliopsida</taxon>
        <taxon>eudicotyledons</taxon>
        <taxon>Gunneridae</taxon>
        <taxon>Pentapetalae</taxon>
        <taxon>rosids</taxon>
        <taxon>malvids</taxon>
        <taxon>Brassicales</taxon>
        <taxon>Brassicaceae</taxon>
        <taxon>Camelineae</taxon>
        <taxon>Camelina</taxon>
    </lineage>
</organism>
<sequence>MEDEEGIGLILARATELRLKISDCIDSSSTAVSENGGDGGGNEDLSPGEGRKDEIFRNQDKDFDSISSDDVVEEAEAERLLRIRDAIESLESQLASLQNLRQRQQYEKQVALSEIDYSRKMLLEKLKEYKGKDFEVLRETTTFAGERVDYENDLLLPPYPVHPPVSIGLDNNDNNGYLSHLPSKKKSDANGFGSGHVRNDAEVKSPEGGSGGGSDHGVIRFLGSVAKIVLPIIGVISILSASGYGLEMRRRGASLNLLGLLPQRAVRGKKTPNQCPPGKVLVIEDGEARCLVKERVEIPFDSVVSKRDVTYGYG</sequence>
<dbReference type="Proteomes" id="UP000694864">
    <property type="component" value="Chromosome 1"/>
</dbReference>
<dbReference type="InterPro" id="IPR038939">
    <property type="entry name" value="PDV1/PDV2"/>
</dbReference>
<dbReference type="PANTHER" id="PTHR33600">
    <property type="entry name" value="PLASTID DIVISION PROTEIN PDV2"/>
    <property type="match status" value="1"/>
</dbReference>
<name>A0ABM1QBD9_CAMSA</name>
<reference evidence="3" key="1">
    <citation type="journal article" date="2014" name="Nat. Commun.">
        <title>The emerging biofuel crop Camelina sativa retains a highly undifferentiated hexaploid genome structure.</title>
        <authorList>
            <person name="Kagale S."/>
            <person name="Koh C."/>
            <person name="Nixon J."/>
            <person name="Bollina V."/>
            <person name="Clarke W.E."/>
            <person name="Tuteja R."/>
            <person name="Spillane C."/>
            <person name="Robinson S.J."/>
            <person name="Links M.G."/>
            <person name="Clarke C."/>
            <person name="Higgins E.E."/>
            <person name="Huebert T."/>
            <person name="Sharpe A.G."/>
            <person name="Parkin I.A."/>
        </authorList>
    </citation>
    <scope>NUCLEOTIDE SEQUENCE [LARGE SCALE GENOMIC DNA]</scope>
    <source>
        <strain evidence="3">cv. DH55</strain>
    </source>
</reference>
<protein>
    <submittedName>
        <fullName evidence="4">Plastid division protein PDV2-like isoform X3</fullName>
    </submittedName>
</protein>
<dbReference type="PANTHER" id="PTHR33600:SF3">
    <property type="entry name" value="PLASTID DIVISION PROTEIN PDV2"/>
    <property type="match status" value="1"/>
</dbReference>
<feature type="coiled-coil region" evidence="1">
    <location>
        <begin position="80"/>
        <end position="107"/>
    </location>
</feature>
<feature type="region of interest" description="Disordered" evidence="2">
    <location>
        <begin position="28"/>
        <end position="57"/>
    </location>
</feature>
<proteinExistence type="predicted"/>
<keyword evidence="1" id="KW-0175">Coiled coil</keyword>
<keyword evidence="3" id="KW-1185">Reference proteome</keyword>
<evidence type="ECO:0000256" key="1">
    <source>
        <dbReference type="SAM" id="Coils"/>
    </source>
</evidence>
<gene>
    <name evidence="4" type="primary">LOC104792506</name>
</gene>
<reference evidence="4" key="2">
    <citation type="submission" date="2025-08" db="UniProtKB">
        <authorList>
            <consortium name="RefSeq"/>
        </authorList>
    </citation>
    <scope>IDENTIFICATION</scope>
    <source>
        <tissue evidence="4">Leaf</tissue>
    </source>
</reference>
<dbReference type="RefSeq" id="XP_019084077.1">
    <property type="nucleotide sequence ID" value="XM_019228532.1"/>
</dbReference>
<dbReference type="GeneID" id="104792506"/>
<feature type="region of interest" description="Disordered" evidence="2">
    <location>
        <begin position="178"/>
        <end position="212"/>
    </location>
</feature>
<evidence type="ECO:0000256" key="2">
    <source>
        <dbReference type="SAM" id="MobiDB-lite"/>
    </source>
</evidence>
<accession>A0ABM1QBD9</accession>
<evidence type="ECO:0000313" key="4">
    <source>
        <dbReference type="RefSeq" id="XP_019084077.1"/>
    </source>
</evidence>
<evidence type="ECO:0000313" key="3">
    <source>
        <dbReference type="Proteomes" id="UP000694864"/>
    </source>
</evidence>